<reference evidence="1" key="2">
    <citation type="journal article" date="2015" name="Data Brief">
        <title>Shoot transcriptome of the giant reed, Arundo donax.</title>
        <authorList>
            <person name="Barrero R.A."/>
            <person name="Guerrero F.D."/>
            <person name="Moolhuijzen P."/>
            <person name="Goolsby J.A."/>
            <person name="Tidwell J."/>
            <person name="Bellgard S.E."/>
            <person name="Bellgard M.I."/>
        </authorList>
    </citation>
    <scope>NUCLEOTIDE SEQUENCE</scope>
    <source>
        <tissue evidence="1">Shoot tissue taken approximately 20 cm above the soil surface</tissue>
    </source>
</reference>
<organism evidence="1">
    <name type="scientific">Arundo donax</name>
    <name type="common">Giant reed</name>
    <name type="synonym">Donax arundinaceus</name>
    <dbReference type="NCBI Taxonomy" id="35708"/>
    <lineage>
        <taxon>Eukaryota</taxon>
        <taxon>Viridiplantae</taxon>
        <taxon>Streptophyta</taxon>
        <taxon>Embryophyta</taxon>
        <taxon>Tracheophyta</taxon>
        <taxon>Spermatophyta</taxon>
        <taxon>Magnoliopsida</taxon>
        <taxon>Liliopsida</taxon>
        <taxon>Poales</taxon>
        <taxon>Poaceae</taxon>
        <taxon>PACMAD clade</taxon>
        <taxon>Arundinoideae</taxon>
        <taxon>Arundineae</taxon>
        <taxon>Arundo</taxon>
    </lineage>
</organism>
<name>A0A0A9LCX7_ARUDO</name>
<protein>
    <submittedName>
        <fullName evidence="1">Uncharacterized protein</fullName>
    </submittedName>
</protein>
<evidence type="ECO:0000313" key="1">
    <source>
        <dbReference type="EMBL" id="JAD17036.1"/>
    </source>
</evidence>
<proteinExistence type="predicted"/>
<reference evidence="1" key="1">
    <citation type="submission" date="2014-09" db="EMBL/GenBank/DDBJ databases">
        <authorList>
            <person name="Magalhaes I.L.F."/>
            <person name="Oliveira U."/>
            <person name="Santos F.R."/>
            <person name="Vidigal T.H.D.A."/>
            <person name="Brescovit A.D."/>
            <person name="Santos A.J."/>
        </authorList>
    </citation>
    <scope>NUCLEOTIDE SEQUENCE</scope>
    <source>
        <tissue evidence="1">Shoot tissue taken approximately 20 cm above the soil surface</tissue>
    </source>
</reference>
<dbReference type="EMBL" id="GBRH01280859">
    <property type="protein sequence ID" value="JAD17036.1"/>
    <property type="molecule type" value="Transcribed_RNA"/>
</dbReference>
<accession>A0A0A9LCX7</accession>
<sequence>MIYPKFINFFMAQRKYQKEGLSLLRRALGTENPVLLLLGGRETAVPVTHRRQARQGRCPVSSIPLYRPWICTIHCCTPWSVASPAVAPDVLVWLEPGGTLLGTRH</sequence>
<dbReference type="AlphaFoldDB" id="A0A0A9LCX7"/>